<dbReference type="AlphaFoldDB" id="A0A2T3KIW6"/>
<dbReference type="Gene3D" id="1.10.260.40">
    <property type="entry name" value="lambda repressor-like DNA-binding domains"/>
    <property type="match status" value="1"/>
</dbReference>
<reference evidence="3 4" key="1">
    <citation type="submission" date="2018-01" db="EMBL/GenBank/DDBJ databases">
        <title>Whole genome sequencing of Histamine producing bacteria.</title>
        <authorList>
            <person name="Butler K."/>
        </authorList>
    </citation>
    <scope>NUCLEOTIDE SEQUENCE [LARGE SCALE GENOMIC DNA]</scope>
    <source>
        <strain evidence="3 4">FS-7.2</strain>
    </source>
</reference>
<dbReference type="PROSITE" id="PS50943">
    <property type="entry name" value="HTH_CROC1"/>
    <property type="match status" value="1"/>
</dbReference>
<accession>A0A2T3KIW6</accession>
<dbReference type="PANTHER" id="PTHR46558">
    <property type="entry name" value="TRACRIPTIONAL REGULATORY PROTEIN-RELATED-RELATED"/>
    <property type="match status" value="1"/>
</dbReference>
<keyword evidence="1" id="KW-0238">DNA-binding</keyword>
<evidence type="ECO:0000256" key="1">
    <source>
        <dbReference type="ARBA" id="ARBA00023125"/>
    </source>
</evidence>
<protein>
    <submittedName>
        <fullName evidence="3">XRE family transcriptional regulator</fullName>
    </submittedName>
</protein>
<dbReference type="SMART" id="SM00530">
    <property type="entry name" value="HTH_XRE"/>
    <property type="match status" value="1"/>
</dbReference>
<name>A0A2T3KIW6_9GAMM</name>
<dbReference type="EMBL" id="PYNF01000006">
    <property type="protein sequence ID" value="PSU99203.1"/>
    <property type="molecule type" value="Genomic_DNA"/>
</dbReference>
<dbReference type="InterPro" id="IPR010982">
    <property type="entry name" value="Lambda_DNA-bd_dom_sf"/>
</dbReference>
<dbReference type="CDD" id="cd00093">
    <property type="entry name" value="HTH_XRE"/>
    <property type="match status" value="1"/>
</dbReference>
<dbReference type="Proteomes" id="UP000241426">
    <property type="component" value="Unassembled WGS sequence"/>
</dbReference>
<organism evidence="3 4">
    <name type="scientific">Photobacterium kishitanii</name>
    <dbReference type="NCBI Taxonomy" id="318456"/>
    <lineage>
        <taxon>Bacteria</taxon>
        <taxon>Pseudomonadati</taxon>
        <taxon>Pseudomonadota</taxon>
        <taxon>Gammaproteobacteria</taxon>
        <taxon>Vibrionales</taxon>
        <taxon>Vibrionaceae</taxon>
        <taxon>Photobacterium</taxon>
    </lineage>
</organism>
<evidence type="ECO:0000313" key="3">
    <source>
        <dbReference type="EMBL" id="PSU99203.1"/>
    </source>
</evidence>
<dbReference type="PANTHER" id="PTHR46558:SF3">
    <property type="entry name" value="TRANSCRIPTIONAL REGULATOR"/>
    <property type="match status" value="1"/>
</dbReference>
<dbReference type="GO" id="GO:0003677">
    <property type="term" value="F:DNA binding"/>
    <property type="evidence" value="ECO:0007669"/>
    <property type="project" value="UniProtKB-KW"/>
</dbReference>
<dbReference type="SUPFAM" id="SSF47413">
    <property type="entry name" value="lambda repressor-like DNA-binding domains"/>
    <property type="match status" value="1"/>
</dbReference>
<evidence type="ECO:0000313" key="4">
    <source>
        <dbReference type="Proteomes" id="UP000241426"/>
    </source>
</evidence>
<dbReference type="InterPro" id="IPR001387">
    <property type="entry name" value="Cro/C1-type_HTH"/>
</dbReference>
<sequence length="141" mass="16674">MNAYNILMLHNDRYNLRFLCINYLTNPIDYKNINHMNNISFDKKIKGSRIISNISQKKMAEKLGISRQTYIDIENGVRIPKADTIYKISVITNQSINYFFYDNTEIGDIDQISILLEQLPESKKKWFFEVLKKIIECEDLL</sequence>
<gene>
    <name evidence="3" type="ORF">C9J27_09555</name>
</gene>
<comment type="caution">
    <text evidence="3">The sequence shown here is derived from an EMBL/GenBank/DDBJ whole genome shotgun (WGS) entry which is preliminary data.</text>
</comment>
<proteinExistence type="predicted"/>
<evidence type="ECO:0000259" key="2">
    <source>
        <dbReference type="PROSITE" id="PS50943"/>
    </source>
</evidence>
<feature type="domain" description="HTH cro/C1-type" evidence="2">
    <location>
        <begin position="45"/>
        <end position="99"/>
    </location>
</feature>
<dbReference type="Pfam" id="PF01381">
    <property type="entry name" value="HTH_3"/>
    <property type="match status" value="1"/>
</dbReference>